<evidence type="ECO:0000256" key="1">
    <source>
        <dbReference type="ARBA" id="ARBA00038494"/>
    </source>
</evidence>
<dbReference type="SUPFAM" id="SSF53448">
    <property type="entry name" value="Nucleotide-diphospho-sugar transferases"/>
    <property type="match status" value="1"/>
</dbReference>
<protein>
    <submittedName>
        <fullName evidence="3">Glycosyltransferase, family 2</fullName>
    </submittedName>
</protein>
<reference evidence="3 4" key="1">
    <citation type="submission" date="2020-02" db="EMBL/GenBank/DDBJ databases">
        <title>Complete genome sequence of the novel Campylobacter species Candidatus Campylobacter infans.</title>
        <authorList>
            <person name="Duim B."/>
            <person name="Zomer A."/>
            <person name="van der Graaf L."/>
            <person name="Wagenaar J."/>
        </authorList>
    </citation>
    <scope>NUCLEOTIDE SEQUENCE [LARGE SCALE GENOMIC DNA]</scope>
    <source>
        <strain evidence="3 4">19S00001</strain>
    </source>
</reference>
<dbReference type="PANTHER" id="PTHR43630:SF2">
    <property type="entry name" value="GLYCOSYLTRANSFERASE"/>
    <property type="match status" value="1"/>
</dbReference>
<name>A0A7H9CEQ6_9BACT</name>
<keyword evidence="4" id="KW-1185">Reference proteome</keyword>
<dbReference type="RefSeq" id="WP_179975363.1">
    <property type="nucleotide sequence ID" value="NZ_CP049075.1"/>
</dbReference>
<dbReference type="GO" id="GO:0016740">
    <property type="term" value="F:transferase activity"/>
    <property type="evidence" value="ECO:0007669"/>
    <property type="project" value="UniProtKB-KW"/>
</dbReference>
<dbReference type="EMBL" id="CP049075">
    <property type="protein sequence ID" value="QLI04680.1"/>
    <property type="molecule type" value="Genomic_DNA"/>
</dbReference>
<dbReference type="InterPro" id="IPR029044">
    <property type="entry name" value="Nucleotide-diphossugar_trans"/>
</dbReference>
<keyword evidence="3" id="KW-0808">Transferase</keyword>
<comment type="similarity">
    <text evidence="1">Belongs to the glycosyltransferase 2 family. WaaE/KdtX subfamily.</text>
</comment>
<dbReference type="CDD" id="cd02511">
    <property type="entry name" value="Beta4Glucosyltransferase"/>
    <property type="match status" value="1"/>
</dbReference>
<evidence type="ECO:0000259" key="2">
    <source>
        <dbReference type="Pfam" id="PF00535"/>
    </source>
</evidence>
<gene>
    <name evidence="3" type="ORF">CINF_0128</name>
</gene>
<dbReference type="AlphaFoldDB" id="A0A7H9CEQ6"/>
<sequence length="239" mass="27880">MNNPNQKNALSVLILTFNSQKYLDEVLKSASFADEILILDSGSSDDTRHIVNKYQNAKFISHEWLGFGKMKNYGVNACKNAWVFVLDSDEIITQNLQREISNELKNPAFNAYKVARLNYFFGAPLRHLGLYPDYTIRLFNKNYANFSTEAVHEKVLADCKIGALKEHFLHYAYENIEQFIAKQNRYSSLNPKKSRLKALFSPFWTFFKLYVIKAGFLDGWRGFIVAKLYAQYTFWKYIK</sequence>
<accession>A0A7H9CEQ6</accession>
<evidence type="ECO:0000313" key="3">
    <source>
        <dbReference type="EMBL" id="QLI04680.1"/>
    </source>
</evidence>
<dbReference type="Pfam" id="PF00535">
    <property type="entry name" value="Glycos_transf_2"/>
    <property type="match status" value="1"/>
</dbReference>
<proteinExistence type="inferred from homology"/>
<feature type="domain" description="Glycosyltransferase 2-like" evidence="2">
    <location>
        <begin position="11"/>
        <end position="130"/>
    </location>
</feature>
<dbReference type="KEGG" id="cinf:CINF_0128"/>
<dbReference type="Proteomes" id="UP000509414">
    <property type="component" value="Chromosome"/>
</dbReference>
<evidence type="ECO:0000313" key="4">
    <source>
        <dbReference type="Proteomes" id="UP000509414"/>
    </source>
</evidence>
<dbReference type="InterPro" id="IPR001173">
    <property type="entry name" value="Glyco_trans_2-like"/>
</dbReference>
<dbReference type="Gene3D" id="3.90.550.10">
    <property type="entry name" value="Spore Coat Polysaccharide Biosynthesis Protein SpsA, Chain A"/>
    <property type="match status" value="1"/>
</dbReference>
<dbReference type="PANTHER" id="PTHR43630">
    <property type="entry name" value="POLY-BETA-1,6-N-ACETYL-D-GLUCOSAMINE SYNTHASE"/>
    <property type="match status" value="1"/>
</dbReference>
<organism evidence="3 4">
    <name type="scientific">Candidatus Campylobacter infans</name>
    <dbReference type="NCBI Taxonomy" id="2561898"/>
    <lineage>
        <taxon>Bacteria</taxon>
        <taxon>Pseudomonadati</taxon>
        <taxon>Campylobacterota</taxon>
        <taxon>Epsilonproteobacteria</taxon>
        <taxon>Campylobacterales</taxon>
        <taxon>Campylobacteraceae</taxon>
        <taxon>Campylobacter</taxon>
    </lineage>
</organism>